<dbReference type="PANTHER" id="PTHR33741">
    <property type="entry name" value="TRANSMEMBRANE PROTEIN DDB_G0269096-RELATED"/>
    <property type="match status" value="1"/>
</dbReference>
<dbReference type="Pfam" id="PF04982">
    <property type="entry name" value="TM_HPP"/>
    <property type="match status" value="1"/>
</dbReference>
<evidence type="ECO:0000259" key="2">
    <source>
        <dbReference type="Pfam" id="PF04982"/>
    </source>
</evidence>
<keyword evidence="1" id="KW-1133">Transmembrane helix</keyword>
<gene>
    <name evidence="3" type="ORF">S12H4_12500</name>
</gene>
<comment type="caution">
    <text evidence="3">The sequence shown here is derived from an EMBL/GenBank/DDBJ whole genome shotgun (WGS) entry which is preliminary data.</text>
</comment>
<evidence type="ECO:0000256" key="1">
    <source>
        <dbReference type="SAM" id="Phobius"/>
    </source>
</evidence>
<dbReference type="EMBL" id="BARW01005983">
    <property type="protein sequence ID" value="GAI84974.1"/>
    <property type="molecule type" value="Genomic_DNA"/>
</dbReference>
<feature type="domain" description="HPP transmembrane region" evidence="2">
    <location>
        <begin position="14"/>
        <end position="158"/>
    </location>
</feature>
<dbReference type="AlphaFoldDB" id="X1TY80"/>
<feature type="transmembrane region" description="Helical" evidence="1">
    <location>
        <begin position="98"/>
        <end position="117"/>
    </location>
</feature>
<accession>X1TY80</accession>
<dbReference type="PANTHER" id="PTHR33741:SF5">
    <property type="entry name" value="TRANSMEMBRANE PROTEIN DDB_G0269096-RELATED"/>
    <property type="match status" value="1"/>
</dbReference>
<feature type="transmembrane region" description="Helical" evidence="1">
    <location>
        <begin position="137"/>
        <end position="159"/>
    </location>
</feature>
<evidence type="ECO:0000313" key="3">
    <source>
        <dbReference type="EMBL" id="GAI84974.1"/>
    </source>
</evidence>
<keyword evidence="1" id="KW-0812">Transmembrane</keyword>
<dbReference type="InterPro" id="IPR007065">
    <property type="entry name" value="HPP"/>
</dbReference>
<protein>
    <recommendedName>
        <fullName evidence="2">HPP transmembrane region domain-containing protein</fullName>
    </recommendedName>
</protein>
<organism evidence="3">
    <name type="scientific">marine sediment metagenome</name>
    <dbReference type="NCBI Taxonomy" id="412755"/>
    <lineage>
        <taxon>unclassified sequences</taxon>
        <taxon>metagenomes</taxon>
        <taxon>ecological metagenomes</taxon>
    </lineage>
</organism>
<feature type="transmembrane region" description="Helical" evidence="1">
    <location>
        <begin position="65"/>
        <end position="86"/>
    </location>
</feature>
<name>X1TY80_9ZZZZ</name>
<keyword evidence="1" id="KW-0472">Membrane</keyword>
<proteinExistence type="predicted"/>
<reference evidence="3" key="1">
    <citation type="journal article" date="2014" name="Front. Microbiol.">
        <title>High frequency of phylogenetically diverse reductive dehalogenase-homologous genes in deep subseafloor sedimentary metagenomes.</title>
        <authorList>
            <person name="Kawai M."/>
            <person name="Futagami T."/>
            <person name="Toyoda A."/>
            <person name="Takaki Y."/>
            <person name="Nishi S."/>
            <person name="Hori S."/>
            <person name="Arai W."/>
            <person name="Tsubouchi T."/>
            <person name="Morono Y."/>
            <person name="Uchiyama I."/>
            <person name="Ito T."/>
            <person name="Fujiyama A."/>
            <person name="Inagaki F."/>
            <person name="Takami H."/>
        </authorList>
    </citation>
    <scope>NUCLEOTIDE SEQUENCE</scope>
    <source>
        <strain evidence="3">Expedition CK06-06</strain>
    </source>
</reference>
<dbReference type="InterPro" id="IPR058581">
    <property type="entry name" value="TM_HPP"/>
</dbReference>
<sequence length="167" mass="18230">MKVFDEKFRRNKVRYILQCILATLAVFIVLLVLDAVSNAAIIAALGASSFIVFTMPEAQASRPRFLIGGYLVGIASGCLCYYLSLVPLLRQLPIIQEFSYVVFGAMSVGLAIFVMVITNTEHPPAASLALGLVLNEFNYRTVIVVLIGIISLSLIKAVLRPVLKNLL</sequence>
<feature type="transmembrane region" description="Helical" evidence="1">
    <location>
        <begin position="20"/>
        <end position="53"/>
    </location>
</feature>